<dbReference type="InterPro" id="IPR000182">
    <property type="entry name" value="GNAT_dom"/>
</dbReference>
<dbReference type="OrthoDB" id="1912023at2759"/>
<dbReference type="GO" id="GO:0007064">
    <property type="term" value="P:mitotic sister chromatid cohesion"/>
    <property type="evidence" value="ECO:0007669"/>
    <property type="project" value="TreeGrafter"/>
</dbReference>
<keyword evidence="4" id="KW-1185">Reference proteome</keyword>
<evidence type="ECO:0000259" key="2">
    <source>
        <dbReference type="PROSITE" id="PS51186"/>
    </source>
</evidence>
<dbReference type="GO" id="GO:0031415">
    <property type="term" value="C:NatA complex"/>
    <property type="evidence" value="ECO:0007669"/>
    <property type="project" value="TreeGrafter"/>
</dbReference>
<dbReference type="SUPFAM" id="SSF55729">
    <property type="entry name" value="Acyl-CoA N-acyltransferases (Nat)"/>
    <property type="match status" value="1"/>
</dbReference>
<dbReference type="Gene3D" id="3.40.630.30">
    <property type="match status" value="1"/>
</dbReference>
<proteinExistence type="predicted"/>
<dbReference type="InterPro" id="IPR051556">
    <property type="entry name" value="N-term/lysine_N-AcTrnsfr"/>
</dbReference>
<name>A0A7I8KH67_SPIIN</name>
<dbReference type="PANTHER" id="PTHR42919:SF20">
    <property type="entry name" value="GCN5-RELATED N-ACETYLTRANSFERASE 10, CHLOROPLASTIC"/>
    <property type="match status" value="1"/>
</dbReference>
<sequence length="297" mass="32667">MAHLKASTAMPPTAMLSRGSFRSTSVPGNTRKLGTRIGSGAGRRTDRRLSIRYRGGGKRGFGGIEAAPSPAGEVGSASGGEELEQRYLVTEYGWGVRRMTKVGEEVRVVAHIQAEAFHEPLGLFDDFFFQFFEADVLQALIYRMRSSPPDRYACLVAEPMDASNLLSTSLQGLVGVVDVSIQRDGDVLKHLEGVEEYLYVSGIAVLKSFRRRRVASALLKACDALSILWACSHLVLHAYEDDEAAQELYSKAGYKVVSGDPWWVNPPIGKRRRVLMIKQSSLCKSSPCYSKKMAIKS</sequence>
<accession>A0A7I8KH67</accession>
<dbReference type="EMBL" id="LR746268">
    <property type="protein sequence ID" value="CAA7396494.1"/>
    <property type="molecule type" value="Genomic_DNA"/>
</dbReference>
<gene>
    <name evidence="3" type="ORF">SI8410_05007157</name>
</gene>
<dbReference type="AlphaFoldDB" id="A0A7I8KH67"/>
<dbReference type="CDD" id="cd04301">
    <property type="entry name" value="NAT_SF"/>
    <property type="match status" value="1"/>
</dbReference>
<dbReference type="PROSITE" id="PS51186">
    <property type="entry name" value="GNAT"/>
    <property type="match status" value="1"/>
</dbReference>
<organism evidence="3 4">
    <name type="scientific">Spirodela intermedia</name>
    <name type="common">Intermediate duckweed</name>
    <dbReference type="NCBI Taxonomy" id="51605"/>
    <lineage>
        <taxon>Eukaryota</taxon>
        <taxon>Viridiplantae</taxon>
        <taxon>Streptophyta</taxon>
        <taxon>Embryophyta</taxon>
        <taxon>Tracheophyta</taxon>
        <taxon>Spermatophyta</taxon>
        <taxon>Magnoliopsida</taxon>
        <taxon>Liliopsida</taxon>
        <taxon>Araceae</taxon>
        <taxon>Lemnoideae</taxon>
        <taxon>Spirodela</taxon>
    </lineage>
</organism>
<dbReference type="Proteomes" id="UP000663760">
    <property type="component" value="Chromosome 5"/>
</dbReference>
<feature type="region of interest" description="Disordered" evidence="1">
    <location>
        <begin position="1"/>
        <end position="42"/>
    </location>
</feature>
<dbReference type="InterPro" id="IPR016181">
    <property type="entry name" value="Acyl_CoA_acyltransferase"/>
</dbReference>
<dbReference type="PANTHER" id="PTHR42919">
    <property type="entry name" value="N-ALPHA-ACETYLTRANSFERASE"/>
    <property type="match status" value="1"/>
</dbReference>
<protein>
    <recommendedName>
        <fullName evidence="2">N-acetyltransferase domain-containing protein</fullName>
    </recommendedName>
</protein>
<evidence type="ECO:0000256" key="1">
    <source>
        <dbReference type="SAM" id="MobiDB-lite"/>
    </source>
</evidence>
<dbReference type="Pfam" id="PF00583">
    <property type="entry name" value="Acetyltransf_1"/>
    <property type="match status" value="1"/>
</dbReference>
<dbReference type="GO" id="GO:0008080">
    <property type="term" value="F:N-acetyltransferase activity"/>
    <property type="evidence" value="ECO:0007669"/>
    <property type="project" value="TreeGrafter"/>
</dbReference>
<feature type="domain" description="N-acetyltransferase" evidence="2">
    <location>
        <begin position="104"/>
        <end position="281"/>
    </location>
</feature>
<reference evidence="3" key="1">
    <citation type="submission" date="2020-02" db="EMBL/GenBank/DDBJ databases">
        <authorList>
            <person name="Scholz U."/>
            <person name="Mascher M."/>
            <person name="Fiebig A."/>
        </authorList>
    </citation>
    <scope>NUCLEOTIDE SEQUENCE</scope>
</reference>
<evidence type="ECO:0000313" key="3">
    <source>
        <dbReference type="EMBL" id="CAA7396494.1"/>
    </source>
</evidence>
<evidence type="ECO:0000313" key="4">
    <source>
        <dbReference type="Proteomes" id="UP000663760"/>
    </source>
</evidence>